<dbReference type="Pfam" id="PF01032">
    <property type="entry name" value="FecCD"/>
    <property type="match status" value="1"/>
</dbReference>
<dbReference type="InterPro" id="IPR000522">
    <property type="entry name" value="ABC_transptr_permease_BtuC"/>
</dbReference>
<dbReference type="PANTHER" id="PTHR30472">
    <property type="entry name" value="FERRIC ENTEROBACTIN TRANSPORT SYSTEM PERMEASE PROTEIN"/>
    <property type="match status" value="1"/>
</dbReference>
<organism evidence="8 9">
    <name type="scientific">Streptococcus parauberis</name>
    <dbReference type="NCBI Taxonomy" id="1348"/>
    <lineage>
        <taxon>Bacteria</taxon>
        <taxon>Bacillati</taxon>
        <taxon>Bacillota</taxon>
        <taxon>Bacilli</taxon>
        <taxon>Lactobacillales</taxon>
        <taxon>Streptococcaceae</taxon>
        <taxon>Streptococcus</taxon>
    </lineage>
</organism>
<dbReference type="PANTHER" id="PTHR30472:SF64">
    <property type="entry name" value="IRON(3+)-HYDROXAMATE IMPORT SYSTEM PERMEASE PROTEIN FHUG"/>
    <property type="match status" value="1"/>
</dbReference>
<dbReference type="RefSeq" id="WP_003106238.1">
    <property type="nucleotide sequence ID" value="NZ_BAWT01000001.1"/>
</dbReference>
<evidence type="ECO:0000256" key="4">
    <source>
        <dbReference type="ARBA" id="ARBA00022475"/>
    </source>
</evidence>
<comment type="subcellular location">
    <subcellularLocation>
        <location evidence="1">Cell membrane</location>
        <topology evidence="1">Multi-pass membrane protein</topology>
    </subcellularLocation>
</comment>
<dbReference type="EMBL" id="JARQAG010000001">
    <property type="protein sequence ID" value="MDT2730700.1"/>
    <property type="molecule type" value="Genomic_DNA"/>
</dbReference>
<dbReference type="eggNOG" id="COG0609">
    <property type="taxonomic scope" value="Bacteria"/>
</dbReference>
<accession>A0A0E2U9Q4</accession>
<gene>
    <name evidence="8" type="ORF">P7G31_00340</name>
</gene>
<evidence type="ECO:0000256" key="1">
    <source>
        <dbReference type="ARBA" id="ARBA00004651"/>
    </source>
</evidence>
<dbReference type="GO" id="GO:0005886">
    <property type="term" value="C:plasma membrane"/>
    <property type="evidence" value="ECO:0007669"/>
    <property type="project" value="UniProtKB-SubCell"/>
</dbReference>
<keyword evidence="7" id="KW-0472">Membrane</keyword>
<dbReference type="GO" id="GO:0022857">
    <property type="term" value="F:transmembrane transporter activity"/>
    <property type="evidence" value="ECO:0007669"/>
    <property type="project" value="InterPro"/>
</dbReference>
<dbReference type="SUPFAM" id="SSF81345">
    <property type="entry name" value="ABC transporter involved in vitamin B12 uptake, BtuC"/>
    <property type="match status" value="1"/>
</dbReference>
<dbReference type="CDD" id="cd06550">
    <property type="entry name" value="TM_ABC_iron-siderophores_like"/>
    <property type="match status" value="1"/>
</dbReference>
<comment type="caution">
    <text evidence="8">The sequence shown here is derived from an EMBL/GenBank/DDBJ whole genome shotgun (WGS) entry which is preliminary data.</text>
</comment>
<evidence type="ECO:0000256" key="6">
    <source>
        <dbReference type="ARBA" id="ARBA00022989"/>
    </source>
</evidence>
<evidence type="ECO:0000313" key="9">
    <source>
        <dbReference type="Proteomes" id="UP001180515"/>
    </source>
</evidence>
<evidence type="ECO:0000256" key="2">
    <source>
        <dbReference type="ARBA" id="ARBA00007935"/>
    </source>
</evidence>
<keyword evidence="6" id="KW-1133">Transmembrane helix</keyword>
<dbReference type="Proteomes" id="UP001180515">
    <property type="component" value="Unassembled WGS sequence"/>
</dbReference>
<evidence type="ECO:0000256" key="5">
    <source>
        <dbReference type="ARBA" id="ARBA00022692"/>
    </source>
</evidence>
<keyword evidence="4" id="KW-1003">Cell membrane</keyword>
<name>A0A0E2U9Q4_9STRE</name>
<evidence type="ECO:0000313" key="8">
    <source>
        <dbReference type="EMBL" id="MDT2730700.1"/>
    </source>
</evidence>
<protein>
    <submittedName>
        <fullName evidence="8">Iron ABC transporter permease</fullName>
    </submittedName>
</protein>
<dbReference type="InterPro" id="IPR037294">
    <property type="entry name" value="ABC_BtuC-like"/>
</dbReference>
<proteinExistence type="inferred from homology"/>
<dbReference type="Gene3D" id="1.10.3470.10">
    <property type="entry name" value="ABC transporter involved in vitamin B12 uptake, BtuC"/>
    <property type="match status" value="1"/>
</dbReference>
<comment type="similarity">
    <text evidence="2">Belongs to the binding-protein-dependent transport system permease family. FecCD subfamily.</text>
</comment>
<sequence length="331" mass="35265">MTKQKFAFSLAILISFLAFLFFLSLSIGDSQMSLLAVLKSLMGKADASTTFIITSIRLPRILAAIFGGASLAISGLLLQTLSKNPLADSGILGINAGAGLAIALVTVYAGEVPGLMTFLPLIVISSALLTVALVYWMSLSPTGRLKSQTLIITGVGLSLMLSSLMIAITGRVNPFKLDYIISWLSGQIIGDDWKSLSLVLPVMIILLALAFWHSYPLNILSFNEETATSLGLSLKKERLITLILSTSLAALSVLLLGNISFVGLICGHIASQFVGADHRLKLPFAALLGMIFLLLSDTLVRVFLVGTNIPTGIVISIIGAPYFLYLMSKSK</sequence>
<dbReference type="AlphaFoldDB" id="A0A0E2U9Q4"/>
<evidence type="ECO:0000256" key="7">
    <source>
        <dbReference type="ARBA" id="ARBA00023136"/>
    </source>
</evidence>
<keyword evidence="3" id="KW-0813">Transport</keyword>
<dbReference type="FunFam" id="1.10.3470.10:FF:000001">
    <property type="entry name" value="Vitamin B12 ABC transporter permease BtuC"/>
    <property type="match status" value="1"/>
</dbReference>
<keyword evidence="5" id="KW-0812">Transmembrane</keyword>
<reference evidence="8" key="1">
    <citation type="submission" date="2023-03" db="EMBL/GenBank/DDBJ databases">
        <authorList>
            <person name="Shen W."/>
            <person name="Cai J."/>
        </authorList>
    </citation>
    <scope>NUCLEOTIDE SEQUENCE</scope>
    <source>
        <strain evidence="8">P82-2</strain>
    </source>
</reference>
<evidence type="ECO:0000256" key="3">
    <source>
        <dbReference type="ARBA" id="ARBA00022448"/>
    </source>
</evidence>
<dbReference type="GO" id="GO:0033214">
    <property type="term" value="P:siderophore-iron import into cell"/>
    <property type="evidence" value="ECO:0007669"/>
    <property type="project" value="TreeGrafter"/>
</dbReference>